<protein>
    <recommendedName>
        <fullName evidence="3">Lipocalin-like domain-containing protein</fullName>
    </recommendedName>
</protein>
<dbReference type="Proteomes" id="UP000480178">
    <property type="component" value="Chromosome"/>
</dbReference>
<evidence type="ECO:0000313" key="1">
    <source>
        <dbReference type="EMBL" id="QHT71754.1"/>
    </source>
</evidence>
<sequence length="132" mass="14614">MKQIRYFNLLTLIVLLINSSCKKDDVSRNDFTGRYDLTENSITQGSSRTYEINIRRSSQGNDQVIIENFYGAGITVNATLSNTRITIAEQESGNFILQGIGALNGSELTLTFDVETKGTSIIDYCTATGTRK</sequence>
<dbReference type="EMBL" id="CP048222">
    <property type="protein sequence ID" value="QHT71754.1"/>
    <property type="molecule type" value="Genomic_DNA"/>
</dbReference>
<accession>A0A6C0GVA9</accession>
<evidence type="ECO:0000313" key="2">
    <source>
        <dbReference type="Proteomes" id="UP000480178"/>
    </source>
</evidence>
<name>A0A6C0GVA9_9BACT</name>
<keyword evidence="2" id="KW-1185">Reference proteome</keyword>
<proteinExistence type="predicted"/>
<evidence type="ECO:0008006" key="3">
    <source>
        <dbReference type="Google" id="ProtNLM"/>
    </source>
</evidence>
<dbReference type="RefSeq" id="WP_162447677.1">
    <property type="nucleotide sequence ID" value="NZ_CP048222.1"/>
</dbReference>
<dbReference type="AlphaFoldDB" id="A0A6C0GVA9"/>
<organism evidence="1 2">
    <name type="scientific">Rhodocytophaga rosea</name>
    <dbReference type="NCBI Taxonomy" id="2704465"/>
    <lineage>
        <taxon>Bacteria</taxon>
        <taxon>Pseudomonadati</taxon>
        <taxon>Bacteroidota</taxon>
        <taxon>Cytophagia</taxon>
        <taxon>Cytophagales</taxon>
        <taxon>Rhodocytophagaceae</taxon>
        <taxon>Rhodocytophaga</taxon>
    </lineage>
</organism>
<dbReference type="KEGG" id="rhoz:GXP67_36375"/>
<reference evidence="1 2" key="1">
    <citation type="submission" date="2020-01" db="EMBL/GenBank/DDBJ databases">
        <authorList>
            <person name="Kim M.K."/>
        </authorList>
    </citation>
    <scope>NUCLEOTIDE SEQUENCE [LARGE SCALE GENOMIC DNA]</scope>
    <source>
        <strain evidence="1 2">172606-1</strain>
    </source>
</reference>
<gene>
    <name evidence="1" type="ORF">GXP67_36375</name>
</gene>